<accession>A0A6I1FH41</accession>
<dbReference type="Proteomes" id="UP000429595">
    <property type="component" value="Unassembled WGS sequence"/>
</dbReference>
<reference evidence="2 3" key="1">
    <citation type="submission" date="2019-10" db="EMBL/GenBank/DDBJ databases">
        <title>Bacillus aerolatum sp. nov., isolated from bioaerosol of sport playgrounds.</title>
        <authorList>
            <person name="Chen P."/>
            <person name="Zhang G."/>
        </authorList>
    </citation>
    <scope>NUCLEOTIDE SEQUENCE [LARGE SCALE GENOMIC DNA]</scope>
    <source>
        <strain evidence="2 3">CX253</strain>
    </source>
</reference>
<organism evidence="2 3">
    <name type="scientific">Bacillus aerolatus</name>
    <dbReference type="NCBI Taxonomy" id="2653354"/>
    <lineage>
        <taxon>Bacteria</taxon>
        <taxon>Bacillati</taxon>
        <taxon>Bacillota</taxon>
        <taxon>Bacilli</taxon>
        <taxon>Bacillales</taxon>
        <taxon>Bacillaceae</taxon>
        <taxon>Bacillus</taxon>
    </lineage>
</organism>
<dbReference type="GO" id="GO:0016787">
    <property type="term" value="F:hydrolase activity"/>
    <property type="evidence" value="ECO:0007669"/>
    <property type="project" value="UniProtKB-KW"/>
</dbReference>
<protein>
    <submittedName>
        <fullName evidence="2">Alpha/beta hydrolase</fullName>
    </submittedName>
</protein>
<keyword evidence="1" id="KW-1133">Transmembrane helix</keyword>
<evidence type="ECO:0000256" key="1">
    <source>
        <dbReference type="SAM" id="Phobius"/>
    </source>
</evidence>
<dbReference type="InterPro" id="IPR010315">
    <property type="entry name" value="DUF915_hydro-like"/>
</dbReference>
<dbReference type="Pfam" id="PF06028">
    <property type="entry name" value="DUF915"/>
    <property type="match status" value="1"/>
</dbReference>
<keyword evidence="3" id="KW-1185">Reference proteome</keyword>
<evidence type="ECO:0000313" key="3">
    <source>
        <dbReference type="Proteomes" id="UP000429595"/>
    </source>
</evidence>
<keyword evidence="1" id="KW-0472">Membrane</keyword>
<dbReference type="AlphaFoldDB" id="A0A6I1FH41"/>
<dbReference type="PANTHER" id="PTHR37946">
    <property type="entry name" value="SLL1969 PROTEIN"/>
    <property type="match status" value="1"/>
</dbReference>
<sequence length="298" mass="33565">MCVNGGNYRQHDKRNPTRRRAQLVKKLNRRILACLLIFGLIYISYDVLLRVKPANSQINESLPDVTVFVHGYKGTAVSFRSMLERFEQTYEWGKKALTCRVTADGRVLVDETADFQTEERLFVQVVFENNRASFHDSAYWLSKVLNVLHETYQVETVNIVGHSMGGIVSVKFLEDYSKGPGYPFINKLVVLGSPFSGLKNKDYLKTNTGPAAVDLMPRSAALQKLFKQKHAFPSDVQVLALAGSGDQLVSVKSALSLDQIVPASQFQQAVVSDRRITHSGLHESEEVDRIIGRFLWNE</sequence>
<keyword evidence="1" id="KW-0812">Transmembrane</keyword>
<dbReference type="EMBL" id="WEIO01000003">
    <property type="protein sequence ID" value="KAB7707525.1"/>
    <property type="molecule type" value="Genomic_DNA"/>
</dbReference>
<evidence type="ECO:0000313" key="2">
    <source>
        <dbReference type="EMBL" id="KAB7707525.1"/>
    </source>
</evidence>
<proteinExistence type="predicted"/>
<dbReference type="InterPro" id="IPR029058">
    <property type="entry name" value="AB_hydrolase_fold"/>
</dbReference>
<keyword evidence="2" id="KW-0378">Hydrolase</keyword>
<gene>
    <name evidence="2" type="ORF">F9802_07195</name>
</gene>
<name>A0A6I1FH41_9BACI</name>
<feature type="transmembrane region" description="Helical" evidence="1">
    <location>
        <begin position="27"/>
        <end position="45"/>
    </location>
</feature>
<comment type="caution">
    <text evidence="2">The sequence shown here is derived from an EMBL/GenBank/DDBJ whole genome shotgun (WGS) entry which is preliminary data.</text>
</comment>
<dbReference type="PANTHER" id="PTHR37946:SF1">
    <property type="entry name" value="SLL1969 PROTEIN"/>
    <property type="match status" value="1"/>
</dbReference>
<dbReference type="Gene3D" id="3.40.50.1820">
    <property type="entry name" value="alpha/beta hydrolase"/>
    <property type="match status" value="1"/>
</dbReference>
<dbReference type="SUPFAM" id="SSF53474">
    <property type="entry name" value="alpha/beta-Hydrolases"/>
    <property type="match status" value="1"/>
</dbReference>